<dbReference type="Pfam" id="PF19054">
    <property type="entry name" value="DUF5753"/>
    <property type="match status" value="1"/>
</dbReference>
<feature type="domain" description="DUF5753" evidence="1">
    <location>
        <begin position="1"/>
        <end position="171"/>
    </location>
</feature>
<dbReference type="RefSeq" id="WP_246421781.1">
    <property type="nucleotide sequence ID" value="NZ_JACHDS010000001.1"/>
</dbReference>
<gene>
    <name evidence="2" type="ORF">HNR23_003282</name>
</gene>
<proteinExistence type="predicted"/>
<evidence type="ECO:0000313" key="2">
    <source>
        <dbReference type="EMBL" id="MBB6173222.1"/>
    </source>
</evidence>
<dbReference type="EMBL" id="JACHDS010000001">
    <property type="protein sequence ID" value="MBB6173222.1"/>
    <property type="molecule type" value="Genomic_DNA"/>
</dbReference>
<protein>
    <recommendedName>
        <fullName evidence="1">DUF5753 domain-containing protein</fullName>
    </recommendedName>
</protein>
<organism evidence="2 3">
    <name type="scientific">Nocardiopsis mwathae</name>
    <dbReference type="NCBI Taxonomy" id="1472723"/>
    <lineage>
        <taxon>Bacteria</taxon>
        <taxon>Bacillati</taxon>
        <taxon>Actinomycetota</taxon>
        <taxon>Actinomycetes</taxon>
        <taxon>Streptosporangiales</taxon>
        <taxon>Nocardiopsidaceae</taxon>
        <taxon>Nocardiopsis</taxon>
    </lineage>
</organism>
<comment type="caution">
    <text evidence="2">The sequence shown here is derived from an EMBL/GenBank/DDBJ whole genome shotgun (WGS) entry which is preliminary data.</text>
</comment>
<evidence type="ECO:0000259" key="1">
    <source>
        <dbReference type="Pfam" id="PF19054"/>
    </source>
</evidence>
<dbReference type="InterPro" id="IPR043917">
    <property type="entry name" value="DUF5753"/>
</dbReference>
<evidence type="ECO:0000313" key="3">
    <source>
        <dbReference type="Proteomes" id="UP000546642"/>
    </source>
</evidence>
<dbReference type="AlphaFoldDB" id="A0A7X0D671"/>
<reference evidence="2 3" key="1">
    <citation type="submission" date="2020-08" db="EMBL/GenBank/DDBJ databases">
        <title>Sequencing the genomes of 1000 actinobacteria strains.</title>
        <authorList>
            <person name="Klenk H.-P."/>
        </authorList>
    </citation>
    <scope>NUCLEOTIDE SEQUENCE [LARGE SCALE GENOMIC DNA]</scope>
    <source>
        <strain evidence="2 3">DSM 46659</strain>
    </source>
</reference>
<sequence length="177" mass="20226">MERASRRIREYHPILVPGLLQVPDYSRTLISARQVGVPAERIESVVKARSERLDAVLPEAPALWFVVDEVVITRTIGDRRIMRLQLEHLEKLMSSGKIRLQVIPDDIGHHPGLCTPFRIFELPTGNLLHMENTFGGQSFRESDKVNRMLSLFGALQAEAYPPRRSIDLIRQVLGRLR</sequence>
<name>A0A7X0D671_9ACTN</name>
<accession>A0A7X0D671</accession>
<keyword evidence="3" id="KW-1185">Reference proteome</keyword>
<dbReference type="Proteomes" id="UP000546642">
    <property type="component" value="Unassembled WGS sequence"/>
</dbReference>